<dbReference type="CDD" id="cd04485">
    <property type="entry name" value="DnaE_OBF"/>
    <property type="match status" value="1"/>
</dbReference>
<dbReference type="Pfam" id="PF17657">
    <property type="entry name" value="DNA_pol3_finger"/>
    <property type="match status" value="1"/>
</dbReference>
<evidence type="ECO:0000256" key="8">
    <source>
        <dbReference type="ARBA" id="ARBA00022932"/>
    </source>
</evidence>
<evidence type="ECO:0000313" key="13">
    <source>
        <dbReference type="Proteomes" id="UP001596147"/>
    </source>
</evidence>
<evidence type="ECO:0000256" key="1">
    <source>
        <dbReference type="ARBA" id="ARBA00004496"/>
    </source>
</evidence>
<dbReference type="InterPro" id="IPR040982">
    <property type="entry name" value="DNA_pol3_finger"/>
</dbReference>
<dbReference type="Pfam" id="PF14579">
    <property type="entry name" value="HHH_6"/>
    <property type="match status" value="1"/>
</dbReference>
<dbReference type="NCBIfam" id="TIGR00594">
    <property type="entry name" value="polc"/>
    <property type="match status" value="1"/>
</dbReference>
<dbReference type="Pfam" id="PF02811">
    <property type="entry name" value="PHP"/>
    <property type="match status" value="1"/>
</dbReference>
<dbReference type="EMBL" id="JBHSMC010000005">
    <property type="protein sequence ID" value="MFC5464387.1"/>
    <property type="molecule type" value="Genomic_DNA"/>
</dbReference>
<dbReference type="InterPro" id="IPR012340">
    <property type="entry name" value="NA-bd_OB-fold"/>
</dbReference>
<accession>A0ABW0LHB0</accession>
<dbReference type="Gene3D" id="3.20.20.140">
    <property type="entry name" value="Metal-dependent hydrolases"/>
    <property type="match status" value="1"/>
</dbReference>
<dbReference type="InterPro" id="IPR011708">
    <property type="entry name" value="DNA_pol3_alpha_NTPase_dom"/>
</dbReference>
<protein>
    <recommendedName>
        <fullName evidence="4">DNA polymerase III subunit alpha</fullName>
        <ecNumber evidence="3">2.7.7.7</ecNumber>
    </recommendedName>
</protein>
<comment type="function">
    <text evidence="9">DNA polymerase III is a complex, multichain enzyme responsible for most of the replicative synthesis in bacteria. This DNA polymerase also exhibits 3' to 5' exonuclease activity. The alpha chain is the DNA polymerase.</text>
</comment>
<proteinExistence type="inferred from homology"/>
<dbReference type="InterPro" id="IPR029460">
    <property type="entry name" value="DNAPol_HHH"/>
</dbReference>
<dbReference type="EC" id="2.7.7.7" evidence="3"/>
<dbReference type="SUPFAM" id="SSF50249">
    <property type="entry name" value="Nucleic acid-binding proteins"/>
    <property type="match status" value="1"/>
</dbReference>
<evidence type="ECO:0000256" key="4">
    <source>
        <dbReference type="ARBA" id="ARBA00019114"/>
    </source>
</evidence>
<dbReference type="Gene3D" id="2.40.50.140">
    <property type="entry name" value="Nucleic acid-binding proteins"/>
    <property type="match status" value="1"/>
</dbReference>
<comment type="catalytic activity">
    <reaction evidence="10">
        <text>DNA(n) + a 2'-deoxyribonucleoside 5'-triphosphate = DNA(n+1) + diphosphate</text>
        <dbReference type="Rhea" id="RHEA:22508"/>
        <dbReference type="Rhea" id="RHEA-COMP:17339"/>
        <dbReference type="Rhea" id="RHEA-COMP:17340"/>
        <dbReference type="ChEBI" id="CHEBI:33019"/>
        <dbReference type="ChEBI" id="CHEBI:61560"/>
        <dbReference type="ChEBI" id="CHEBI:173112"/>
        <dbReference type="EC" id="2.7.7.7"/>
    </reaction>
</comment>
<dbReference type="PANTHER" id="PTHR32294">
    <property type="entry name" value="DNA POLYMERASE III SUBUNIT ALPHA"/>
    <property type="match status" value="1"/>
</dbReference>
<dbReference type="Pfam" id="PF07733">
    <property type="entry name" value="DNA_pol3_alpha"/>
    <property type="match status" value="1"/>
</dbReference>
<dbReference type="InterPro" id="IPR016195">
    <property type="entry name" value="Pol/histidinol_Pase-like"/>
</dbReference>
<evidence type="ECO:0000313" key="12">
    <source>
        <dbReference type="EMBL" id="MFC5464387.1"/>
    </source>
</evidence>
<evidence type="ECO:0000256" key="6">
    <source>
        <dbReference type="ARBA" id="ARBA00022695"/>
    </source>
</evidence>
<dbReference type="InterPro" id="IPR004365">
    <property type="entry name" value="NA-bd_OB_tRNA"/>
</dbReference>
<dbReference type="PANTHER" id="PTHR32294:SF0">
    <property type="entry name" value="DNA POLYMERASE III SUBUNIT ALPHA"/>
    <property type="match status" value="1"/>
</dbReference>
<evidence type="ECO:0000259" key="11">
    <source>
        <dbReference type="SMART" id="SM00481"/>
    </source>
</evidence>
<gene>
    <name evidence="12" type="primary">dnaE</name>
    <name evidence="12" type="ORF">ACFPM4_06385</name>
</gene>
<keyword evidence="6 12" id="KW-0548">Nucleotidyltransferase</keyword>
<keyword evidence="5 12" id="KW-0808">Transferase</keyword>
<dbReference type="SUPFAM" id="SSF89550">
    <property type="entry name" value="PHP domain-like"/>
    <property type="match status" value="1"/>
</dbReference>
<sequence>MTFAHLQISTAYSLLSSTISIPALVKQAKEYDYKALAITDHNTLYGVLSFYKACVQAKIKPIIGMTADIEGTESNHTYSIILLARNNNGYKNLLKISSVIKTSPDKRISIKWLKAYSKGLIAISPGENGEIESTLLAGNIEQASIIANNLKSVFEPGSFYLSLQNHGEENLIAEIEKISQQQSIPYVATNDVRYLHKGDRFASDCMAAIRDGFKLHEIEIHHAGEKYFKNQEEMISLFSQYRDAIHNTMEIVDKCNVMIETNQQLLPKYPLPEGETAATALKKLCYSEIEKRQLSTNPEYIKRLKYELSIIDKMGFNDYFLIVWDFMKYAREQHILTGPGRGSAAGSLVSYLLGITDIDPLEHGLLFERFLNPERVSMPDIDIDFPDHRRDDVIQYVMNKYGKLHVAQIITFGTFAAKAALRDTARVFGLSSQEMEQLSKFIPGRLGITLKDAYKESKGLQEFVAASEQKRLLYETALKLEGLPRHTSTHAAGVVISEQPLTDLIPIQGGEAGTYLTQFPMEELEEIGLLKMDFLGLRNLTLIEQILKSIEYRVKKKIQIKEIPLHDEKTFALLRRGDTTGIFQLESEGMRKVLRQLKPTQFEDIVAVNALYRPGPMENIPEYIAGKHGKKIVEYLHPDLEPILKITYGVIVYQEQIMQIASKMAGFSLGEADLLRRAVSKKKKEVLDKERNHFVKGACQKGYSEEVANKTYDLIVRFANYGFNRSHAVAYSHISWQLSYLKANYPLDFMAALLTSAIGNDDKIASYISEAKNMGMEILPPSINASQFRFLPEQNGIRYSLSAIRSIGATAYREIMKARKTAPFKDLFDFCLRVSAKAVNRKVLESLVYSGAFDEFGQDRAVLLASLDIALEHAELMRPTEAETDLFEDDELFQLKPKYIEREPIGIAEKLQLEKQALGVYISDHPTSMYERVFLEVGTIPLIQLTPGQRKVSSGVYITNVKPIRTKKGDLMAFVTISDPSGEMDAVVFPDTYKNYLSTCKEGEIVLINGNIEERSGKLQFIIQKLQPASQLINKQSTSNGTLYIKISNDFNNQKILQDLQHILEGNRGDTKVIVHYESTKRTIKLAEKDWINPSRKCLSELEALLGKQNVILK</sequence>
<evidence type="ECO:0000256" key="7">
    <source>
        <dbReference type="ARBA" id="ARBA00022705"/>
    </source>
</evidence>
<keyword evidence="13" id="KW-1185">Reference proteome</keyword>
<dbReference type="SMART" id="SM00481">
    <property type="entry name" value="POLIIIAc"/>
    <property type="match status" value="1"/>
</dbReference>
<organism evidence="12 13">
    <name type="scientific">Lederbergia graminis</name>
    <dbReference type="NCBI Taxonomy" id="735518"/>
    <lineage>
        <taxon>Bacteria</taxon>
        <taxon>Bacillati</taxon>
        <taxon>Bacillota</taxon>
        <taxon>Bacilli</taxon>
        <taxon>Bacillales</taxon>
        <taxon>Bacillaceae</taxon>
        <taxon>Lederbergia</taxon>
    </lineage>
</organism>
<dbReference type="NCBIfam" id="NF004226">
    <property type="entry name" value="PRK05673.1"/>
    <property type="match status" value="1"/>
</dbReference>
<dbReference type="Gene3D" id="1.10.10.1600">
    <property type="entry name" value="Bacterial DNA polymerase III alpha subunit, thumb domain"/>
    <property type="match status" value="1"/>
</dbReference>
<dbReference type="Gene3D" id="1.10.150.870">
    <property type="match status" value="1"/>
</dbReference>
<dbReference type="InterPro" id="IPR003141">
    <property type="entry name" value="Pol/His_phosphatase_N"/>
</dbReference>
<evidence type="ECO:0000256" key="5">
    <source>
        <dbReference type="ARBA" id="ARBA00022679"/>
    </source>
</evidence>
<keyword evidence="8" id="KW-0239">DNA-directed DNA polymerase</keyword>
<reference evidence="13" key="1">
    <citation type="journal article" date="2019" name="Int. J. Syst. Evol. Microbiol.">
        <title>The Global Catalogue of Microorganisms (GCM) 10K type strain sequencing project: providing services to taxonomists for standard genome sequencing and annotation.</title>
        <authorList>
            <consortium name="The Broad Institute Genomics Platform"/>
            <consortium name="The Broad Institute Genome Sequencing Center for Infectious Disease"/>
            <person name="Wu L."/>
            <person name="Ma J."/>
        </authorList>
    </citation>
    <scope>NUCLEOTIDE SEQUENCE [LARGE SCALE GENOMIC DNA]</scope>
    <source>
        <strain evidence="13">CGMCC 1.12237</strain>
    </source>
</reference>
<comment type="subcellular location">
    <subcellularLocation>
        <location evidence="1">Cytoplasm</location>
    </subcellularLocation>
</comment>
<evidence type="ECO:0000256" key="9">
    <source>
        <dbReference type="ARBA" id="ARBA00025611"/>
    </source>
</evidence>
<dbReference type="Pfam" id="PF01336">
    <property type="entry name" value="tRNA_anti-codon"/>
    <property type="match status" value="1"/>
</dbReference>
<evidence type="ECO:0000256" key="3">
    <source>
        <dbReference type="ARBA" id="ARBA00012417"/>
    </source>
</evidence>
<dbReference type="Proteomes" id="UP001596147">
    <property type="component" value="Unassembled WGS sequence"/>
</dbReference>
<comment type="caution">
    <text evidence="12">The sequence shown here is derived from an EMBL/GenBank/DDBJ whole genome shotgun (WGS) entry which is preliminary data.</text>
</comment>
<evidence type="ECO:0000256" key="2">
    <source>
        <dbReference type="ARBA" id="ARBA00009496"/>
    </source>
</evidence>
<dbReference type="RefSeq" id="WP_382349169.1">
    <property type="nucleotide sequence ID" value="NZ_JBHSMC010000005.1"/>
</dbReference>
<comment type="similarity">
    <text evidence="2">Belongs to the DNA polymerase type-C family. DnaE subfamily.</text>
</comment>
<dbReference type="InterPro" id="IPR041931">
    <property type="entry name" value="DNA_pol3_alpha_thumb_dom"/>
</dbReference>
<name>A0ABW0LHB0_9BACI</name>
<keyword evidence="7" id="KW-0235">DNA replication</keyword>
<dbReference type="GO" id="GO:0003887">
    <property type="term" value="F:DNA-directed DNA polymerase activity"/>
    <property type="evidence" value="ECO:0007669"/>
    <property type="project" value="UniProtKB-EC"/>
</dbReference>
<dbReference type="InterPro" id="IPR004805">
    <property type="entry name" value="DnaE2/DnaE/PolC"/>
</dbReference>
<feature type="domain" description="Polymerase/histidinol phosphatase N-terminal" evidence="11">
    <location>
        <begin position="4"/>
        <end position="71"/>
    </location>
</feature>
<evidence type="ECO:0000256" key="10">
    <source>
        <dbReference type="ARBA" id="ARBA00049244"/>
    </source>
</evidence>
<dbReference type="InterPro" id="IPR004013">
    <property type="entry name" value="PHP_dom"/>
</dbReference>